<dbReference type="PATRIC" id="fig|1286171.3.peg.1945"/>
<dbReference type="STRING" id="1286171.EAL2_c19970"/>
<evidence type="ECO:0000313" key="2">
    <source>
        <dbReference type="Proteomes" id="UP000019591"/>
    </source>
</evidence>
<reference evidence="1 2" key="1">
    <citation type="journal article" date="2014" name="Genome Announc.">
        <title>Complete Genome Sequence of Amino Acid-Utilizing Eubacterium acidaminophilum al-2 (DSM 3953).</title>
        <authorList>
            <person name="Poehlein A."/>
            <person name="Andreesen J.R."/>
            <person name="Daniel R."/>
        </authorList>
    </citation>
    <scope>NUCLEOTIDE SEQUENCE [LARGE SCALE GENOMIC DNA]</scope>
    <source>
        <strain evidence="1 2">DSM 3953</strain>
    </source>
</reference>
<keyword evidence="2" id="KW-1185">Reference proteome</keyword>
<organism evidence="1 2">
    <name type="scientific">Peptoclostridium acidaminophilum DSM 3953</name>
    <dbReference type="NCBI Taxonomy" id="1286171"/>
    <lineage>
        <taxon>Bacteria</taxon>
        <taxon>Bacillati</taxon>
        <taxon>Bacillota</taxon>
        <taxon>Clostridia</taxon>
        <taxon>Peptostreptococcales</taxon>
        <taxon>Peptoclostridiaceae</taxon>
        <taxon>Peptoclostridium</taxon>
    </lineage>
</organism>
<name>W8THH1_PEPAC</name>
<protein>
    <submittedName>
        <fullName evidence="1">Uncharacterized protein</fullName>
    </submittedName>
</protein>
<dbReference type="KEGG" id="eac:EAL2_c19970"/>
<dbReference type="Proteomes" id="UP000019591">
    <property type="component" value="Chromosome"/>
</dbReference>
<accession>W8THH1</accession>
<dbReference type="HOGENOM" id="CLU_3098897_0_0_9"/>
<gene>
    <name evidence="1" type="ORF">EAL2_c19970</name>
</gene>
<dbReference type="AlphaFoldDB" id="W8THH1"/>
<sequence length="51" mass="5589">MQTIKITITSPSSANVHIKECRAKGEDVTSKLKNLLCQAAQKMNVAERSKS</sequence>
<dbReference type="EMBL" id="CP007452">
    <property type="protein sequence ID" value="AHM57278.1"/>
    <property type="molecule type" value="Genomic_DNA"/>
</dbReference>
<proteinExistence type="predicted"/>
<dbReference type="RefSeq" id="WP_158408917.1">
    <property type="nucleotide sequence ID" value="NZ_CP007452.1"/>
</dbReference>
<evidence type="ECO:0000313" key="1">
    <source>
        <dbReference type="EMBL" id="AHM57278.1"/>
    </source>
</evidence>